<dbReference type="EMBL" id="QGMG01000160">
    <property type="protein sequence ID" value="TVY56443.1"/>
    <property type="molecule type" value="Genomic_DNA"/>
</dbReference>
<dbReference type="PROSITE" id="PS50865">
    <property type="entry name" value="ZF_MYND_2"/>
    <property type="match status" value="1"/>
</dbReference>
<dbReference type="Pfam" id="PF00856">
    <property type="entry name" value="SET"/>
    <property type="match status" value="1"/>
</dbReference>
<evidence type="ECO:0000259" key="6">
    <source>
        <dbReference type="PROSITE" id="PS50865"/>
    </source>
</evidence>
<evidence type="ECO:0000256" key="2">
    <source>
        <dbReference type="ARBA" id="ARBA00022771"/>
    </source>
</evidence>
<proteinExistence type="predicted"/>
<name>A0A7D8YW19_9HELO</name>
<sequence>MAHFVLSVTAATRLWGRETGIQSQSLIQSVGLRIVFEMWKGKGLIATQKIPQGTRILSEEPLIRVPESLLDSQTQIASIHQQFDSLSPDLQQAFLSLHNIHSNDTTSRYLGIFKTNGLPFGDAVEEGGIFLNACRINHACDNNAQKSWNANIERHTVHAMRDIEKGEDITIYYLSVLNRRELRQEALRRKFSFDCLCRLCSLPPDQSQESDRRLEEILKLDDLIGRDGLEGIRSAPLRRLRYVDQQIQLYNKQGPDDNGLPRAFIDAAQICVANGDLARARVFTKRAVLGWIILNGDDSSNLLKYKALSQDPSKYYCYWLSMRWKTEADDIPQGLDSEEFEDWLWRREKPKRPGQLVDFRNRAIFPGFNDLPGENEADPEFYASSDDGFTYLPRRHWLFLAEIVDFASMVRLQIELKDVDGKDVPLFFYTDGRGNELAASKVQKGYTVAILYAQRHAFMYSEPGIRHEDPTNIKIFPLSLNNLLALSDRIQKFSVEVDGKRSCHGCDRQAASLKKCAKCSLFWYCNGTCQTVGWHENGHKADCKLLKDADLKGLFSLNWDNFDGHLGFPLNTTTV</sequence>
<comment type="caution">
    <text evidence="7">The sequence shown here is derived from an EMBL/GenBank/DDBJ whole genome shotgun (WGS) entry which is preliminary data.</text>
</comment>
<keyword evidence="3" id="KW-0862">Zinc</keyword>
<keyword evidence="1" id="KW-0479">Metal-binding</keyword>
<dbReference type="Gene3D" id="6.10.140.2220">
    <property type="match status" value="1"/>
</dbReference>
<dbReference type="OrthoDB" id="265717at2759"/>
<reference evidence="7 8" key="1">
    <citation type="submission" date="2018-05" db="EMBL/GenBank/DDBJ databases">
        <title>Whole genome sequencing for identification of molecular markers to develop diagnostic detection tools for the regulated plant pathogen Lachnellula willkommii.</title>
        <authorList>
            <person name="Giroux E."/>
            <person name="Bilodeau G."/>
        </authorList>
    </citation>
    <scope>NUCLEOTIDE SEQUENCE [LARGE SCALE GENOMIC DNA]</scope>
    <source>
        <strain evidence="7 8">CBS 625.97</strain>
    </source>
</reference>
<dbReference type="Proteomes" id="UP000481288">
    <property type="component" value="Unassembled WGS sequence"/>
</dbReference>
<feature type="domain" description="SET" evidence="5">
    <location>
        <begin position="28"/>
        <end position="174"/>
    </location>
</feature>
<dbReference type="CDD" id="cd20071">
    <property type="entry name" value="SET_SMYD"/>
    <property type="match status" value="1"/>
</dbReference>
<evidence type="ECO:0000256" key="1">
    <source>
        <dbReference type="ARBA" id="ARBA00022723"/>
    </source>
</evidence>
<accession>A0A7D8YW19</accession>
<gene>
    <name evidence="7" type="primary">set5_0</name>
    <name evidence="7" type="ORF">LCER1_G001495</name>
</gene>
<evidence type="ECO:0000313" key="8">
    <source>
        <dbReference type="Proteomes" id="UP000481288"/>
    </source>
</evidence>
<dbReference type="PANTHER" id="PTHR47332">
    <property type="entry name" value="SET DOMAIN-CONTAINING PROTEIN 5"/>
    <property type="match status" value="1"/>
</dbReference>
<dbReference type="SUPFAM" id="SSF82199">
    <property type="entry name" value="SET domain"/>
    <property type="match status" value="1"/>
</dbReference>
<dbReference type="InterPro" id="IPR053185">
    <property type="entry name" value="SET_domain_protein"/>
</dbReference>
<dbReference type="GO" id="GO:0008270">
    <property type="term" value="F:zinc ion binding"/>
    <property type="evidence" value="ECO:0007669"/>
    <property type="project" value="UniProtKB-KW"/>
</dbReference>
<dbReference type="PROSITE" id="PS50280">
    <property type="entry name" value="SET"/>
    <property type="match status" value="1"/>
</dbReference>
<dbReference type="PANTHER" id="PTHR47332:SF2">
    <property type="entry name" value="SET-6"/>
    <property type="match status" value="1"/>
</dbReference>
<dbReference type="InterPro" id="IPR001214">
    <property type="entry name" value="SET_dom"/>
</dbReference>
<dbReference type="Gene3D" id="2.170.270.10">
    <property type="entry name" value="SET domain"/>
    <property type="match status" value="1"/>
</dbReference>
<dbReference type="SUPFAM" id="SSF144232">
    <property type="entry name" value="HIT/MYND zinc finger-like"/>
    <property type="match status" value="1"/>
</dbReference>
<dbReference type="InterPro" id="IPR002893">
    <property type="entry name" value="Znf_MYND"/>
</dbReference>
<keyword evidence="8" id="KW-1185">Reference proteome</keyword>
<evidence type="ECO:0000256" key="4">
    <source>
        <dbReference type="PROSITE-ProRule" id="PRU00134"/>
    </source>
</evidence>
<evidence type="ECO:0000259" key="5">
    <source>
        <dbReference type="PROSITE" id="PS50280"/>
    </source>
</evidence>
<evidence type="ECO:0000313" key="7">
    <source>
        <dbReference type="EMBL" id="TVY56443.1"/>
    </source>
</evidence>
<dbReference type="InterPro" id="IPR046341">
    <property type="entry name" value="SET_dom_sf"/>
</dbReference>
<dbReference type="Pfam" id="PF01753">
    <property type="entry name" value="zf-MYND"/>
    <property type="match status" value="1"/>
</dbReference>
<dbReference type="SMART" id="SM00317">
    <property type="entry name" value="SET"/>
    <property type="match status" value="1"/>
</dbReference>
<feature type="domain" description="MYND-type" evidence="6">
    <location>
        <begin position="503"/>
        <end position="543"/>
    </location>
</feature>
<protein>
    <submittedName>
        <fullName evidence="7">SET domain-containing protein 5</fullName>
    </submittedName>
</protein>
<organism evidence="7 8">
    <name type="scientific">Lachnellula cervina</name>
    <dbReference type="NCBI Taxonomy" id="1316786"/>
    <lineage>
        <taxon>Eukaryota</taxon>
        <taxon>Fungi</taxon>
        <taxon>Dikarya</taxon>
        <taxon>Ascomycota</taxon>
        <taxon>Pezizomycotina</taxon>
        <taxon>Leotiomycetes</taxon>
        <taxon>Helotiales</taxon>
        <taxon>Lachnaceae</taxon>
        <taxon>Lachnellula</taxon>
    </lineage>
</organism>
<keyword evidence="2 4" id="KW-0863">Zinc-finger</keyword>
<dbReference type="AlphaFoldDB" id="A0A7D8YW19"/>
<evidence type="ECO:0000256" key="3">
    <source>
        <dbReference type="ARBA" id="ARBA00022833"/>
    </source>
</evidence>
<dbReference type="PROSITE" id="PS01360">
    <property type="entry name" value="ZF_MYND_1"/>
    <property type="match status" value="1"/>
</dbReference>